<dbReference type="GO" id="GO:0030170">
    <property type="term" value="F:pyridoxal phosphate binding"/>
    <property type="evidence" value="ECO:0007669"/>
    <property type="project" value="InterPro"/>
</dbReference>
<dbReference type="Proteomes" id="UP000219546">
    <property type="component" value="Unassembled WGS sequence"/>
</dbReference>
<keyword evidence="2 4" id="KW-0032">Aminotransferase</keyword>
<dbReference type="Gene3D" id="3.90.1150.10">
    <property type="entry name" value="Aspartate Aminotransferase, domain 1"/>
    <property type="match status" value="1"/>
</dbReference>
<name>A0A285CPA8_9BACI</name>
<dbReference type="InterPro" id="IPR015422">
    <property type="entry name" value="PyrdxlP-dep_Trfase_small"/>
</dbReference>
<dbReference type="CDD" id="cd00609">
    <property type="entry name" value="AAT_like"/>
    <property type="match status" value="1"/>
</dbReference>
<evidence type="ECO:0000256" key="3">
    <source>
        <dbReference type="ARBA" id="ARBA00022679"/>
    </source>
</evidence>
<comment type="similarity">
    <text evidence="4">Belongs to the class-I pyridoxal-phosphate-dependent aminotransferase family.</text>
</comment>
<dbReference type="RefSeq" id="WP_097157891.1">
    <property type="nucleotide sequence ID" value="NZ_JBEPMQ010000001.1"/>
</dbReference>
<dbReference type="EC" id="2.6.1.-" evidence="4"/>
<dbReference type="EMBL" id="OAOP01000002">
    <property type="protein sequence ID" value="SNX68813.1"/>
    <property type="molecule type" value="Genomic_DNA"/>
</dbReference>
<dbReference type="InterPro" id="IPR015424">
    <property type="entry name" value="PyrdxlP-dep_Trfase"/>
</dbReference>
<reference evidence="6 7" key="1">
    <citation type="submission" date="2017-08" db="EMBL/GenBank/DDBJ databases">
        <authorList>
            <person name="de Groot N.N."/>
        </authorList>
    </citation>
    <scope>NUCLEOTIDE SEQUENCE [LARGE SCALE GENOMIC DNA]</scope>
    <source>
        <strain evidence="6 7">JC228</strain>
    </source>
</reference>
<dbReference type="OrthoDB" id="9802328at2"/>
<dbReference type="PANTHER" id="PTHR42832:SF3">
    <property type="entry name" value="L-GLUTAMINE--4-(METHYLSULFANYL)-2-OXOBUTANOATE AMINOTRANSFERASE"/>
    <property type="match status" value="1"/>
</dbReference>
<dbReference type="PANTHER" id="PTHR42832">
    <property type="entry name" value="AMINO ACID AMINOTRANSFERASE"/>
    <property type="match status" value="1"/>
</dbReference>
<evidence type="ECO:0000256" key="4">
    <source>
        <dbReference type="RuleBase" id="RU000481"/>
    </source>
</evidence>
<dbReference type="NCBIfam" id="NF006756">
    <property type="entry name" value="PRK09276.1"/>
    <property type="match status" value="1"/>
</dbReference>
<dbReference type="SUPFAM" id="SSF53383">
    <property type="entry name" value="PLP-dependent transferases"/>
    <property type="match status" value="1"/>
</dbReference>
<proteinExistence type="inferred from homology"/>
<keyword evidence="7" id="KW-1185">Reference proteome</keyword>
<keyword evidence="3 4" id="KW-0808">Transferase</keyword>
<evidence type="ECO:0000259" key="5">
    <source>
        <dbReference type="Pfam" id="PF00155"/>
    </source>
</evidence>
<dbReference type="InterPro" id="IPR050881">
    <property type="entry name" value="LL-DAP_aminotransferase"/>
</dbReference>
<dbReference type="AlphaFoldDB" id="A0A285CPA8"/>
<sequence length="391" mass="43471">MPFQAKKMGKIPPYMFAEFARKKAEMTKAGIDVIDLGIGDPDLPTPDHIVDKLIEEIRKPANSKYPSFIGHIEFRKAVANFYKRQFNVDLDPETEVLALIGSKEGLAHIVPTLIDPGDTVLIPDPGYPPYRMATYLAEGIVRYMPLKEGNQYKPIFNDIPEDVLAASKLMFLNYPGNPTAATVDLSFFKEAVSFARSHQIVIAHDSAYNMVTFQGYQAPSILQVEGAKDITVEFGSLSKTYSMTGYRIGYVVGNKEIIKSLSVYKNNTDTGQFTPIQLAAAYALNGNQGCVHKYNDIYQERMAAMVEGLQAIDIFVDPPKGSFFIWAKTPKGYTSNEFAQSVLEQTGVIITPGNAFGPSGEGYFRISLSLPNDRLFEAIERMKKNITLTRK</sequence>
<dbReference type="InterPro" id="IPR004838">
    <property type="entry name" value="NHTrfase_class1_PyrdxlP-BS"/>
</dbReference>
<evidence type="ECO:0000256" key="1">
    <source>
        <dbReference type="ARBA" id="ARBA00001933"/>
    </source>
</evidence>
<dbReference type="InterPro" id="IPR015421">
    <property type="entry name" value="PyrdxlP-dep_Trfase_major"/>
</dbReference>
<dbReference type="Pfam" id="PF00155">
    <property type="entry name" value="Aminotran_1_2"/>
    <property type="match status" value="1"/>
</dbReference>
<accession>A0A285CPA8</accession>
<evidence type="ECO:0000256" key="2">
    <source>
        <dbReference type="ARBA" id="ARBA00022576"/>
    </source>
</evidence>
<dbReference type="PROSITE" id="PS00105">
    <property type="entry name" value="AA_TRANSFER_CLASS_1"/>
    <property type="match status" value="1"/>
</dbReference>
<comment type="cofactor">
    <cofactor evidence="1 4">
        <name>pyridoxal 5'-phosphate</name>
        <dbReference type="ChEBI" id="CHEBI:597326"/>
    </cofactor>
</comment>
<evidence type="ECO:0000313" key="6">
    <source>
        <dbReference type="EMBL" id="SNX68813.1"/>
    </source>
</evidence>
<dbReference type="GO" id="GO:0008483">
    <property type="term" value="F:transaminase activity"/>
    <property type="evidence" value="ECO:0007669"/>
    <property type="project" value="UniProtKB-KW"/>
</dbReference>
<gene>
    <name evidence="6" type="ORF">SAMN05877753_102742</name>
</gene>
<feature type="domain" description="Aminotransferase class I/classII large" evidence="5">
    <location>
        <begin position="32"/>
        <end position="381"/>
    </location>
</feature>
<dbReference type="Gene3D" id="3.40.640.10">
    <property type="entry name" value="Type I PLP-dependent aspartate aminotransferase-like (Major domain)"/>
    <property type="match status" value="1"/>
</dbReference>
<dbReference type="InterPro" id="IPR004839">
    <property type="entry name" value="Aminotransferase_I/II_large"/>
</dbReference>
<organism evidence="6 7">
    <name type="scientific">Bacillus oleivorans</name>
    <dbReference type="NCBI Taxonomy" id="1448271"/>
    <lineage>
        <taxon>Bacteria</taxon>
        <taxon>Bacillati</taxon>
        <taxon>Bacillota</taxon>
        <taxon>Bacilli</taxon>
        <taxon>Bacillales</taxon>
        <taxon>Bacillaceae</taxon>
        <taxon>Bacillus</taxon>
    </lineage>
</organism>
<protein>
    <recommendedName>
        <fullName evidence="4">Aminotransferase</fullName>
        <ecNumber evidence="4">2.6.1.-</ecNumber>
    </recommendedName>
</protein>
<evidence type="ECO:0000313" key="7">
    <source>
        <dbReference type="Proteomes" id="UP000219546"/>
    </source>
</evidence>